<evidence type="ECO:0000313" key="3">
    <source>
        <dbReference type="Proteomes" id="UP000683360"/>
    </source>
</evidence>
<feature type="compositionally biased region" description="Low complexity" evidence="1">
    <location>
        <begin position="24"/>
        <end position="33"/>
    </location>
</feature>
<reference evidence="2" key="1">
    <citation type="submission" date="2021-03" db="EMBL/GenBank/DDBJ databases">
        <authorList>
            <person name="Bekaert M."/>
        </authorList>
    </citation>
    <scope>NUCLEOTIDE SEQUENCE</scope>
</reference>
<dbReference type="EMBL" id="CAJPWZ010000256">
    <property type="protein sequence ID" value="CAG2188584.1"/>
    <property type="molecule type" value="Genomic_DNA"/>
</dbReference>
<feature type="compositionally biased region" description="Polar residues" evidence="1">
    <location>
        <begin position="38"/>
        <end position="48"/>
    </location>
</feature>
<comment type="caution">
    <text evidence="2">The sequence shown here is derived from an EMBL/GenBank/DDBJ whole genome shotgun (WGS) entry which is preliminary data.</text>
</comment>
<proteinExistence type="predicted"/>
<dbReference type="AlphaFoldDB" id="A0A8S3PX42"/>
<gene>
    <name evidence="2" type="ORF">MEDL_3994</name>
</gene>
<protein>
    <submittedName>
        <fullName evidence="2">Uncharacterized protein</fullName>
    </submittedName>
</protein>
<evidence type="ECO:0000313" key="2">
    <source>
        <dbReference type="EMBL" id="CAG2188584.1"/>
    </source>
</evidence>
<sequence>MSLDSSILSDSLEYTTYVVHHSLSDQASQSDSSKTPHPISSSEQHQSTLSVIPIPSQTVYEYHSSSYVPSLHSSNLPISHKEPSLSDHVQTYTTFDQATFPNSIVSSPSSKHTLPGMSYIPSTSTRYYENSLPGSLSSDTLQSSVNSKIQSTDIIMPTQTMYVQPSFSKTNNISFPFTKCKITASTATTTQLTTTTSQIDVINVGKYILP</sequence>
<keyword evidence="3" id="KW-1185">Reference proteome</keyword>
<evidence type="ECO:0000256" key="1">
    <source>
        <dbReference type="SAM" id="MobiDB-lite"/>
    </source>
</evidence>
<accession>A0A8S3PX42</accession>
<organism evidence="2 3">
    <name type="scientific">Mytilus edulis</name>
    <name type="common">Blue mussel</name>
    <dbReference type="NCBI Taxonomy" id="6550"/>
    <lineage>
        <taxon>Eukaryota</taxon>
        <taxon>Metazoa</taxon>
        <taxon>Spiralia</taxon>
        <taxon>Lophotrochozoa</taxon>
        <taxon>Mollusca</taxon>
        <taxon>Bivalvia</taxon>
        <taxon>Autobranchia</taxon>
        <taxon>Pteriomorphia</taxon>
        <taxon>Mytilida</taxon>
        <taxon>Mytiloidea</taxon>
        <taxon>Mytilidae</taxon>
        <taxon>Mytilinae</taxon>
        <taxon>Mytilus</taxon>
    </lineage>
</organism>
<name>A0A8S3PX42_MYTED</name>
<dbReference type="Proteomes" id="UP000683360">
    <property type="component" value="Unassembled WGS sequence"/>
</dbReference>
<feature type="region of interest" description="Disordered" evidence="1">
    <location>
        <begin position="24"/>
        <end position="48"/>
    </location>
</feature>